<dbReference type="GO" id="GO:0005524">
    <property type="term" value="F:ATP binding"/>
    <property type="evidence" value="ECO:0007669"/>
    <property type="project" value="UniProtKB-KW"/>
</dbReference>
<dbReference type="Gene3D" id="3.40.50.300">
    <property type="entry name" value="P-loop containing nucleotide triphosphate hydrolases"/>
    <property type="match status" value="1"/>
</dbReference>
<comment type="caution">
    <text evidence="7">The sequence shown here is derived from an EMBL/GenBank/DDBJ whole genome shotgun (WGS) entry which is preliminary data.</text>
</comment>
<dbReference type="Pfam" id="PF05157">
    <property type="entry name" value="MshEN"/>
    <property type="match status" value="1"/>
</dbReference>
<dbReference type="Gene3D" id="3.30.300.160">
    <property type="entry name" value="Type II secretion system, protein E, N-terminal domain"/>
    <property type="match status" value="1"/>
</dbReference>
<keyword evidence="5" id="KW-0067">ATP-binding</keyword>
<evidence type="ECO:0000313" key="7">
    <source>
        <dbReference type="EMBL" id="PWB72964.1"/>
    </source>
</evidence>
<dbReference type="FunFam" id="3.40.50.300:FF:000398">
    <property type="entry name" value="Type IV pilus assembly ATPase PilB"/>
    <property type="match status" value="1"/>
</dbReference>
<dbReference type="SUPFAM" id="SSF160246">
    <property type="entry name" value="EspE N-terminal domain-like"/>
    <property type="match status" value="1"/>
</dbReference>
<dbReference type="CDD" id="cd01129">
    <property type="entry name" value="PulE-GspE-like"/>
    <property type="match status" value="1"/>
</dbReference>
<keyword evidence="3" id="KW-0963">Cytoplasm</keyword>
<gene>
    <name evidence="7" type="primary">pilB</name>
    <name evidence="7" type="ORF">C3F09_05915</name>
</gene>
<keyword evidence="4" id="KW-0547">Nucleotide-binding</keyword>
<dbReference type="PANTHER" id="PTHR30258:SF1">
    <property type="entry name" value="PROTEIN TRANSPORT PROTEIN HOFB HOMOLOG"/>
    <property type="match status" value="1"/>
</dbReference>
<comment type="similarity">
    <text evidence="2">Belongs to the GSP E family.</text>
</comment>
<dbReference type="GO" id="GO:0009297">
    <property type="term" value="P:pilus assembly"/>
    <property type="evidence" value="ECO:0007669"/>
    <property type="project" value="InterPro"/>
</dbReference>
<reference evidence="7 8" key="1">
    <citation type="journal article" date="2018" name="ISME J.">
        <title>A methanotrophic archaeon couples anaerobic oxidation of methane to Fe(III) reduction.</title>
        <authorList>
            <person name="Cai C."/>
            <person name="Leu A.O."/>
            <person name="Xie G.J."/>
            <person name="Guo J."/>
            <person name="Feng Y."/>
            <person name="Zhao J.X."/>
            <person name="Tyson G.W."/>
            <person name="Yuan Z."/>
            <person name="Hu S."/>
        </authorList>
    </citation>
    <scope>NUCLEOTIDE SEQUENCE [LARGE SCALE GENOMIC DNA]</scope>
    <source>
        <strain evidence="7">FeB_12</strain>
    </source>
</reference>
<evidence type="ECO:0000256" key="1">
    <source>
        <dbReference type="ARBA" id="ARBA00004496"/>
    </source>
</evidence>
<dbReference type="PANTHER" id="PTHR30258">
    <property type="entry name" value="TYPE II SECRETION SYSTEM PROTEIN GSPE-RELATED"/>
    <property type="match status" value="1"/>
</dbReference>
<organism evidence="7 8">
    <name type="scientific">candidate division GN15 bacterium</name>
    <dbReference type="NCBI Taxonomy" id="2072418"/>
    <lineage>
        <taxon>Bacteria</taxon>
        <taxon>candidate division GN15</taxon>
    </lineage>
</organism>
<evidence type="ECO:0000256" key="5">
    <source>
        <dbReference type="ARBA" id="ARBA00022840"/>
    </source>
</evidence>
<dbReference type="Pfam" id="PF00437">
    <property type="entry name" value="T2SSE"/>
    <property type="match status" value="1"/>
</dbReference>
<accession>A0A855X260</accession>
<dbReference type="GO" id="GO:0005886">
    <property type="term" value="C:plasma membrane"/>
    <property type="evidence" value="ECO:0007669"/>
    <property type="project" value="TreeGrafter"/>
</dbReference>
<dbReference type="InterPro" id="IPR007831">
    <property type="entry name" value="T2SS_GspE_N"/>
</dbReference>
<evidence type="ECO:0000256" key="4">
    <source>
        <dbReference type="ARBA" id="ARBA00022741"/>
    </source>
</evidence>
<dbReference type="InterPro" id="IPR037257">
    <property type="entry name" value="T2SS_E_N_sf"/>
</dbReference>
<proteinExistence type="inferred from homology"/>
<dbReference type="Gene3D" id="3.30.450.90">
    <property type="match status" value="1"/>
</dbReference>
<name>A0A855X260_9BACT</name>
<sequence length="563" mass="61856">MSTELSALLVSAGKITQEQADKALNLAKEKKEKFGTILVQMGAVANEDELAGFIGKHLKIGALRLADIELNPEIVKLIPLDIARKFKVIAISKLGKTLLVAISDPNNIYVLDAIKFITGCNVQPAIAPERAIDKAIETYYTDSSGLSEIVKGLEDSDIEVVSVEESPSESDLMSAIQDKPLVKLVDSIIGDAIRMGASDIHFEMYEKRIRVRYRIDGDLQEMAPLPFKYRAAIVSRIKIMADLDISERRLPQDGRIKIKLGGRTVDLRVSVLPTIFGEKVVMRILDPMALKIDMTQLGFREQELEKFSDAIHMPYGIILVTGPTGSGKTTTLYSALQQLNTIDVNIMTSEDPVEFNFEGINQVAVKSEIGLTFAAALRSFLRQDPDIIMVGEIRDSETAEIAIKAALTGHLVFSTLHTNDAPSSVTRLIDMGVPYYLVASATRLIMAQRMTRKICQHCKEEINLTPEQVDSLKVPKDLLRNIRAFKGVGCNDCNNTGKSGRIGIFEVMPITPGIEAMILAKASDTELRAKAIEEGMFSLRMAAVDKMKNGLISIEEVFAVTGS</sequence>
<dbReference type="AlphaFoldDB" id="A0A855X260"/>
<dbReference type="FunFam" id="3.30.300.160:FF:000002">
    <property type="entry name" value="Type II secretion system protein E"/>
    <property type="match status" value="1"/>
</dbReference>
<dbReference type="InterPro" id="IPR027417">
    <property type="entry name" value="P-loop_NTPase"/>
</dbReference>
<evidence type="ECO:0000256" key="2">
    <source>
        <dbReference type="ARBA" id="ARBA00006611"/>
    </source>
</evidence>
<feature type="domain" description="Bacterial type II secretion system protein E" evidence="6">
    <location>
        <begin position="381"/>
        <end position="395"/>
    </location>
</feature>
<dbReference type="PROSITE" id="PS00662">
    <property type="entry name" value="T2SP_E"/>
    <property type="match status" value="1"/>
</dbReference>
<dbReference type="InterPro" id="IPR013374">
    <property type="entry name" value="ATPase_typ4_pilus-assembl_PilB"/>
</dbReference>
<protein>
    <submittedName>
        <fullName evidence="7">Type IV-A pilus assembly ATPase PilB</fullName>
    </submittedName>
</protein>
<dbReference type="EMBL" id="PQAP01000069">
    <property type="protein sequence ID" value="PWB72964.1"/>
    <property type="molecule type" value="Genomic_DNA"/>
</dbReference>
<dbReference type="GO" id="GO:0016887">
    <property type="term" value="F:ATP hydrolysis activity"/>
    <property type="evidence" value="ECO:0007669"/>
    <property type="project" value="InterPro"/>
</dbReference>
<dbReference type="FunFam" id="3.30.450.90:FF:000001">
    <property type="entry name" value="Type II secretion system ATPase GspE"/>
    <property type="match status" value="1"/>
</dbReference>
<evidence type="ECO:0000259" key="6">
    <source>
        <dbReference type="PROSITE" id="PS00662"/>
    </source>
</evidence>
<dbReference type="NCBIfam" id="TIGR02538">
    <property type="entry name" value="type_IV_pilB"/>
    <property type="match status" value="1"/>
</dbReference>
<dbReference type="SUPFAM" id="SSF52540">
    <property type="entry name" value="P-loop containing nucleoside triphosphate hydrolases"/>
    <property type="match status" value="1"/>
</dbReference>
<dbReference type="Proteomes" id="UP000250918">
    <property type="component" value="Unassembled WGS sequence"/>
</dbReference>
<comment type="subcellular location">
    <subcellularLocation>
        <location evidence="1">Cytoplasm</location>
    </subcellularLocation>
</comment>
<evidence type="ECO:0000256" key="3">
    <source>
        <dbReference type="ARBA" id="ARBA00022490"/>
    </source>
</evidence>
<dbReference type="InterPro" id="IPR001482">
    <property type="entry name" value="T2SS/T4SS_dom"/>
</dbReference>
<evidence type="ECO:0000313" key="8">
    <source>
        <dbReference type="Proteomes" id="UP000250918"/>
    </source>
</evidence>
<dbReference type="GO" id="GO:0005737">
    <property type="term" value="C:cytoplasm"/>
    <property type="evidence" value="ECO:0007669"/>
    <property type="project" value="UniProtKB-SubCell"/>
</dbReference>